<dbReference type="Proteomes" id="UP000825935">
    <property type="component" value="Chromosome 18"/>
</dbReference>
<dbReference type="AlphaFoldDB" id="A0A8T2SQY1"/>
<dbReference type="Pfam" id="PF00646">
    <property type="entry name" value="F-box"/>
    <property type="match status" value="1"/>
</dbReference>
<protein>
    <recommendedName>
        <fullName evidence="1">F-box domain-containing protein</fullName>
    </recommendedName>
</protein>
<proteinExistence type="predicted"/>
<keyword evidence="3" id="KW-1185">Reference proteome</keyword>
<accession>A0A8T2SQY1</accession>
<name>A0A8T2SQY1_CERRI</name>
<dbReference type="InterPro" id="IPR001810">
    <property type="entry name" value="F-box_dom"/>
</dbReference>
<dbReference type="Gene3D" id="1.20.1280.50">
    <property type="match status" value="1"/>
</dbReference>
<dbReference type="SMART" id="SM00256">
    <property type="entry name" value="FBOX"/>
    <property type="match status" value="1"/>
</dbReference>
<dbReference type="InterPro" id="IPR011043">
    <property type="entry name" value="Gal_Oxase/kelch_b-propeller"/>
</dbReference>
<evidence type="ECO:0000259" key="1">
    <source>
        <dbReference type="PROSITE" id="PS50181"/>
    </source>
</evidence>
<comment type="caution">
    <text evidence="2">The sequence shown here is derived from an EMBL/GenBank/DDBJ whole genome shotgun (WGS) entry which is preliminary data.</text>
</comment>
<evidence type="ECO:0000313" key="2">
    <source>
        <dbReference type="EMBL" id="KAH7365607.1"/>
    </source>
</evidence>
<dbReference type="PANTHER" id="PTHR47719">
    <property type="entry name" value="SKP1-INTERACTING PARTNER 15"/>
    <property type="match status" value="1"/>
</dbReference>
<feature type="domain" description="F-box" evidence="1">
    <location>
        <begin position="1"/>
        <end position="43"/>
    </location>
</feature>
<gene>
    <name evidence="2" type="ORF">KP509_18G037000</name>
</gene>
<dbReference type="InterPro" id="IPR036047">
    <property type="entry name" value="F-box-like_dom_sf"/>
</dbReference>
<dbReference type="PANTHER" id="PTHR47719:SF2">
    <property type="entry name" value="SKP1-INTERACTING PARTNER 15"/>
    <property type="match status" value="1"/>
</dbReference>
<organism evidence="2 3">
    <name type="scientific">Ceratopteris richardii</name>
    <name type="common">Triangle waterfern</name>
    <dbReference type="NCBI Taxonomy" id="49495"/>
    <lineage>
        <taxon>Eukaryota</taxon>
        <taxon>Viridiplantae</taxon>
        <taxon>Streptophyta</taxon>
        <taxon>Embryophyta</taxon>
        <taxon>Tracheophyta</taxon>
        <taxon>Polypodiopsida</taxon>
        <taxon>Polypodiidae</taxon>
        <taxon>Polypodiales</taxon>
        <taxon>Pteridineae</taxon>
        <taxon>Pteridaceae</taxon>
        <taxon>Parkerioideae</taxon>
        <taxon>Ceratopteris</taxon>
    </lineage>
</organism>
<dbReference type="OrthoDB" id="1867629at2759"/>
<evidence type="ECO:0000313" key="3">
    <source>
        <dbReference type="Proteomes" id="UP000825935"/>
    </source>
</evidence>
<dbReference type="EMBL" id="CM035423">
    <property type="protein sequence ID" value="KAH7365607.1"/>
    <property type="molecule type" value="Genomic_DNA"/>
</dbReference>
<dbReference type="SUPFAM" id="SSF81383">
    <property type="entry name" value="F-box domain"/>
    <property type="match status" value="1"/>
</dbReference>
<dbReference type="SUPFAM" id="SSF50965">
    <property type="entry name" value="Galactose oxidase, central domain"/>
    <property type="match status" value="1"/>
</dbReference>
<sequence length="371" mass="41749">MDLPNDVLESVFLRLSMFEVARSRTVCKSWNAVLCSRQFLITHAESNNDDCVALFSQEGRKLVLYNDASPSWHSLSLDFLPVEFTDVISAAGGLVCIAGKSHGTYNICVANPVTRSYKMLPHIDEMPYLPAGAMVVSKNKAEGECSYKIAILLVDGVALFSSLTSAWVKFETLLPCVPQNPTFCNGSLYGLHYTPLSPWKWIWRIAYTKLDDACCSKEAWSELYHQHWGEILDILHQPCLLESSDGCLLLIGGLGHSYATDSCITLIILKLDLTTLEWSEAARMPHEFYVHFACNKDFKIFGHNGNVYFSSEATPRLLVCKFSVGQTTDDELWKWVEDCPSGRNYKTTLLKRGKIQYYSFPRHGSFGVAHR</sequence>
<dbReference type="PROSITE" id="PS50181">
    <property type="entry name" value="FBOX"/>
    <property type="match status" value="1"/>
</dbReference>
<reference evidence="2" key="1">
    <citation type="submission" date="2021-08" db="EMBL/GenBank/DDBJ databases">
        <title>WGS assembly of Ceratopteris richardii.</title>
        <authorList>
            <person name="Marchant D.B."/>
            <person name="Chen G."/>
            <person name="Jenkins J."/>
            <person name="Shu S."/>
            <person name="Leebens-Mack J."/>
            <person name="Grimwood J."/>
            <person name="Schmutz J."/>
            <person name="Soltis P."/>
            <person name="Soltis D."/>
            <person name="Chen Z.-H."/>
        </authorList>
    </citation>
    <scope>NUCLEOTIDE SEQUENCE</scope>
    <source>
        <strain evidence="2">Whitten #5841</strain>
        <tissue evidence="2">Leaf</tissue>
    </source>
</reference>